<dbReference type="Proteomes" id="UP001391051">
    <property type="component" value="Unassembled WGS sequence"/>
</dbReference>
<feature type="compositionally biased region" description="Basic and acidic residues" evidence="1">
    <location>
        <begin position="104"/>
        <end position="119"/>
    </location>
</feature>
<protein>
    <submittedName>
        <fullName evidence="3">Uncharacterized protein</fullName>
    </submittedName>
</protein>
<dbReference type="GeneID" id="92078094"/>
<dbReference type="RefSeq" id="XP_066697430.1">
    <property type="nucleotide sequence ID" value="XM_066845032.1"/>
</dbReference>
<keyword evidence="2" id="KW-1133">Transmembrane helix</keyword>
<comment type="caution">
    <text evidence="3">The sequence shown here is derived from an EMBL/GenBank/DDBJ whole genome shotgun (WGS) entry which is preliminary data.</text>
</comment>
<accession>A0ABR1Q6B5</accession>
<dbReference type="EMBL" id="JAQQWE010000006">
    <property type="protein sequence ID" value="KAK7947924.1"/>
    <property type="molecule type" value="Genomic_DNA"/>
</dbReference>
<organism evidence="3 4">
    <name type="scientific">Apiospora aurea</name>
    <dbReference type="NCBI Taxonomy" id="335848"/>
    <lineage>
        <taxon>Eukaryota</taxon>
        <taxon>Fungi</taxon>
        <taxon>Dikarya</taxon>
        <taxon>Ascomycota</taxon>
        <taxon>Pezizomycotina</taxon>
        <taxon>Sordariomycetes</taxon>
        <taxon>Xylariomycetidae</taxon>
        <taxon>Amphisphaeriales</taxon>
        <taxon>Apiosporaceae</taxon>
        <taxon>Apiospora</taxon>
    </lineage>
</organism>
<evidence type="ECO:0000256" key="2">
    <source>
        <dbReference type="SAM" id="Phobius"/>
    </source>
</evidence>
<proteinExistence type="predicted"/>
<keyword evidence="4" id="KW-1185">Reference proteome</keyword>
<feature type="transmembrane region" description="Helical" evidence="2">
    <location>
        <begin position="22"/>
        <end position="42"/>
    </location>
</feature>
<keyword evidence="2" id="KW-0472">Membrane</keyword>
<feature type="transmembrane region" description="Helical" evidence="2">
    <location>
        <begin position="54"/>
        <end position="79"/>
    </location>
</feature>
<feature type="region of interest" description="Disordered" evidence="1">
    <location>
        <begin position="84"/>
        <end position="119"/>
    </location>
</feature>
<feature type="compositionally biased region" description="Low complexity" evidence="1">
    <location>
        <begin position="84"/>
        <end position="103"/>
    </location>
</feature>
<feature type="transmembrane region" description="Helical" evidence="2">
    <location>
        <begin position="126"/>
        <end position="148"/>
    </location>
</feature>
<keyword evidence="2" id="KW-0812">Transmembrane</keyword>
<evidence type="ECO:0000256" key="1">
    <source>
        <dbReference type="SAM" id="MobiDB-lite"/>
    </source>
</evidence>
<evidence type="ECO:0000313" key="4">
    <source>
        <dbReference type="Proteomes" id="UP001391051"/>
    </source>
</evidence>
<gene>
    <name evidence="3" type="ORF">PG986_008810</name>
</gene>
<name>A0ABR1Q6B5_9PEZI</name>
<evidence type="ECO:0000313" key="3">
    <source>
        <dbReference type="EMBL" id="KAK7947924.1"/>
    </source>
</evidence>
<reference evidence="3 4" key="1">
    <citation type="submission" date="2023-01" db="EMBL/GenBank/DDBJ databases">
        <title>Analysis of 21 Apiospora genomes using comparative genomics revels a genus with tremendous synthesis potential of carbohydrate active enzymes and secondary metabolites.</title>
        <authorList>
            <person name="Sorensen T."/>
        </authorList>
    </citation>
    <scope>NUCLEOTIDE SEQUENCE [LARGE SCALE GENOMIC DNA]</scope>
    <source>
        <strain evidence="3 4">CBS 24483</strain>
    </source>
</reference>
<sequence length="234" mass="25270">MGSITPSTDASLVAQKENIAKFSAFVGVWLVLATINGWRALVANWDCPRSYDQLTLTLMFTFMAEVTFTFVALCVMGLAPTESQPTAAQQGQPGSQPPTSEQQRPPRDLGGEEDAQAKRPSSDRCIFGFVGSMLGLEAAVLVLMFLLAKPSPAPRQLSRLLPVLAGLWGGDGVFAHRGSGGKGYSENLLNGDPWCCCVARVQSRVSTSDGLEEGKRPRGWWRCASSPSWYQIQA</sequence>